<proteinExistence type="predicted"/>
<organism evidence="1 2">
    <name type="scientific">Trifolium pratense</name>
    <name type="common">Red clover</name>
    <dbReference type="NCBI Taxonomy" id="57577"/>
    <lineage>
        <taxon>Eukaryota</taxon>
        <taxon>Viridiplantae</taxon>
        <taxon>Streptophyta</taxon>
        <taxon>Embryophyta</taxon>
        <taxon>Tracheophyta</taxon>
        <taxon>Spermatophyta</taxon>
        <taxon>Magnoliopsida</taxon>
        <taxon>eudicotyledons</taxon>
        <taxon>Gunneridae</taxon>
        <taxon>Pentapetalae</taxon>
        <taxon>rosids</taxon>
        <taxon>fabids</taxon>
        <taxon>Fabales</taxon>
        <taxon>Fabaceae</taxon>
        <taxon>Papilionoideae</taxon>
        <taxon>50 kb inversion clade</taxon>
        <taxon>NPAAA clade</taxon>
        <taxon>Hologalegina</taxon>
        <taxon>IRL clade</taxon>
        <taxon>Trifolieae</taxon>
        <taxon>Trifolium</taxon>
    </lineage>
</organism>
<accession>A0ACB0KL17</accession>
<keyword evidence="2" id="KW-1185">Reference proteome</keyword>
<name>A0ACB0KL17_TRIPR</name>
<reference evidence="1" key="1">
    <citation type="submission" date="2023-10" db="EMBL/GenBank/DDBJ databases">
        <authorList>
            <person name="Rodriguez Cubillos JULIANA M."/>
            <person name="De Vega J."/>
        </authorList>
    </citation>
    <scope>NUCLEOTIDE SEQUENCE</scope>
</reference>
<dbReference type="Proteomes" id="UP001177021">
    <property type="component" value="Unassembled WGS sequence"/>
</dbReference>
<gene>
    <name evidence="1" type="ORF">MILVUS5_LOCUS23858</name>
</gene>
<protein>
    <submittedName>
        <fullName evidence="1">Uncharacterized protein</fullName>
    </submittedName>
</protein>
<evidence type="ECO:0000313" key="1">
    <source>
        <dbReference type="EMBL" id="CAJ2657246.1"/>
    </source>
</evidence>
<evidence type="ECO:0000313" key="2">
    <source>
        <dbReference type="Proteomes" id="UP001177021"/>
    </source>
</evidence>
<sequence length="118" mass="13013">MEWLLQFFHLLFVASLLICSSSSSSIAISDQIAKPYVVYMGNSSPNKIDVDGEIPESVHLQLLSSIIPSEESERIELIHHYNHAFSGFSAMLTEAEASTLSGINFIFSAITPLCYLNS</sequence>
<comment type="caution">
    <text evidence="1">The sequence shown here is derived from an EMBL/GenBank/DDBJ whole genome shotgun (WGS) entry which is preliminary data.</text>
</comment>
<dbReference type="EMBL" id="CASHSV030000311">
    <property type="protein sequence ID" value="CAJ2657246.1"/>
    <property type="molecule type" value="Genomic_DNA"/>
</dbReference>